<organism evidence="2 3">
    <name type="scientific">Acer negundo</name>
    <name type="common">Box elder</name>
    <dbReference type="NCBI Taxonomy" id="4023"/>
    <lineage>
        <taxon>Eukaryota</taxon>
        <taxon>Viridiplantae</taxon>
        <taxon>Streptophyta</taxon>
        <taxon>Embryophyta</taxon>
        <taxon>Tracheophyta</taxon>
        <taxon>Spermatophyta</taxon>
        <taxon>Magnoliopsida</taxon>
        <taxon>eudicotyledons</taxon>
        <taxon>Gunneridae</taxon>
        <taxon>Pentapetalae</taxon>
        <taxon>rosids</taxon>
        <taxon>malvids</taxon>
        <taxon>Sapindales</taxon>
        <taxon>Sapindaceae</taxon>
        <taxon>Hippocastanoideae</taxon>
        <taxon>Acereae</taxon>
        <taxon>Acer</taxon>
    </lineage>
</organism>
<reference evidence="2" key="2">
    <citation type="submission" date="2023-02" db="EMBL/GenBank/DDBJ databases">
        <authorList>
            <person name="Swenson N.G."/>
            <person name="Wegrzyn J.L."/>
            <person name="Mcevoy S.L."/>
        </authorList>
    </citation>
    <scope>NUCLEOTIDE SEQUENCE</scope>
    <source>
        <strain evidence="2">91603</strain>
        <tissue evidence="2">Leaf</tissue>
    </source>
</reference>
<evidence type="ECO:0000313" key="3">
    <source>
        <dbReference type="Proteomes" id="UP001064489"/>
    </source>
</evidence>
<protein>
    <submittedName>
        <fullName evidence="2">Uncharacterized protein</fullName>
    </submittedName>
</protein>
<evidence type="ECO:0000256" key="1">
    <source>
        <dbReference type="SAM" id="MobiDB-lite"/>
    </source>
</evidence>
<keyword evidence="3" id="KW-1185">Reference proteome</keyword>
<dbReference type="GO" id="GO:0005544">
    <property type="term" value="F:calcium-dependent phospholipid binding"/>
    <property type="evidence" value="ECO:0007669"/>
    <property type="project" value="InterPro"/>
</dbReference>
<accession>A0AAD5NNV2</accession>
<dbReference type="GO" id="GO:0005509">
    <property type="term" value="F:calcium ion binding"/>
    <property type="evidence" value="ECO:0007669"/>
    <property type="project" value="InterPro"/>
</dbReference>
<dbReference type="AlphaFoldDB" id="A0AAD5NNV2"/>
<dbReference type="SUPFAM" id="SSF47874">
    <property type="entry name" value="Annexin"/>
    <property type="match status" value="1"/>
</dbReference>
<dbReference type="Proteomes" id="UP001064489">
    <property type="component" value="Chromosome 7"/>
</dbReference>
<dbReference type="Gene3D" id="1.10.220.10">
    <property type="entry name" value="Annexin"/>
    <property type="match status" value="1"/>
</dbReference>
<gene>
    <name evidence="2" type="ORF">LWI28_022160</name>
</gene>
<feature type="region of interest" description="Disordered" evidence="1">
    <location>
        <begin position="51"/>
        <end position="121"/>
    </location>
</feature>
<comment type="caution">
    <text evidence="2">The sequence shown here is derived from an EMBL/GenBank/DDBJ whole genome shotgun (WGS) entry which is preliminary data.</text>
</comment>
<dbReference type="InterPro" id="IPR037104">
    <property type="entry name" value="Annexin_sf"/>
</dbReference>
<proteinExistence type="predicted"/>
<sequence length="121" mass="13301">MIDDDCKAINTAGETKLAAEKVFIPIFTDRSRAHLAALISAYKIMFGKPPEKARQSKLVLKVSRKEDSRWQTEGIAPSSSEPSGRSSKRNAEEEVRGAHKYTNETSYDTSVPGEPVFAVGD</sequence>
<evidence type="ECO:0000313" key="2">
    <source>
        <dbReference type="EMBL" id="KAI9170071.1"/>
    </source>
</evidence>
<name>A0AAD5NNV2_ACENE</name>
<dbReference type="EMBL" id="JAJSOW010000104">
    <property type="protein sequence ID" value="KAI9170071.1"/>
    <property type="molecule type" value="Genomic_DNA"/>
</dbReference>
<reference evidence="2" key="1">
    <citation type="journal article" date="2022" name="Plant J.">
        <title>Strategies of tolerance reflected in two North American maple genomes.</title>
        <authorList>
            <person name="McEvoy S.L."/>
            <person name="Sezen U.U."/>
            <person name="Trouern-Trend A."/>
            <person name="McMahon S.M."/>
            <person name="Schaberg P.G."/>
            <person name="Yang J."/>
            <person name="Wegrzyn J.L."/>
            <person name="Swenson N.G."/>
        </authorList>
    </citation>
    <scope>NUCLEOTIDE SEQUENCE</scope>
    <source>
        <strain evidence="2">91603</strain>
    </source>
</reference>